<dbReference type="Proteomes" id="UP000823388">
    <property type="component" value="Chromosome 3K"/>
</dbReference>
<feature type="compositionally biased region" description="Low complexity" evidence="1">
    <location>
        <begin position="99"/>
        <end position="108"/>
    </location>
</feature>
<evidence type="ECO:0000313" key="3">
    <source>
        <dbReference type="Proteomes" id="UP000823388"/>
    </source>
</evidence>
<organism evidence="2 3">
    <name type="scientific">Panicum virgatum</name>
    <name type="common">Blackwell switchgrass</name>
    <dbReference type="NCBI Taxonomy" id="38727"/>
    <lineage>
        <taxon>Eukaryota</taxon>
        <taxon>Viridiplantae</taxon>
        <taxon>Streptophyta</taxon>
        <taxon>Embryophyta</taxon>
        <taxon>Tracheophyta</taxon>
        <taxon>Spermatophyta</taxon>
        <taxon>Magnoliopsida</taxon>
        <taxon>Liliopsida</taxon>
        <taxon>Poales</taxon>
        <taxon>Poaceae</taxon>
        <taxon>PACMAD clade</taxon>
        <taxon>Panicoideae</taxon>
        <taxon>Panicodae</taxon>
        <taxon>Paniceae</taxon>
        <taxon>Panicinae</taxon>
        <taxon>Panicum</taxon>
        <taxon>Panicum sect. Hiantes</taxon>
    </lineage>
</organism>
<comment type="caution">
    <text evidence="2">The sequence shown here is derived from an EMBL/GenBank/DDBJ whole genome shotgun (WGS) entry which is preliminary data.</text>
</comment>
<feature type="compositionally biased region" description="Pro residues" evidence="1">
    <location>
        <begin position="47"/>
        <end position="62"/>
    </location>
</feature>
<protein>
    <submittedName>
        <fullName evidence="2">Uncharacterized protein</fullName>
    </submittedName>
</protein>
<dbReference type="EMBL" id="CM029041">
    <property type="protein sequence ID" value="KAG2627856.1"/>
    <property type="molecule type" value="Genomic_DNA"/>
</dbReference>
<evidence type="ECO:0000313" key="2">
    <source>
        <dbReference type="EMBL" id="KAG2627856.1"/>
    </source>
</evidence>
<dbReference type="AlphaFoldDB" id="A0A8T0V2Z0"/>
<accession>A0A8T0V2Z0</accession>
<feature type="region of interest" description="Disordered" evidence="1">
    <location>
        <begin position="47"/>
        <end position="114"/>
    </location>
</feature>
<keyword evidence="3" id="KW-1185">Reference proteome</keyword>
<proteinExistence type="predicted"/>
<reference evidence="2" key="1">
    <citation type="submission" date="2020-05" db="EMBL/GenBank/DDBJ databases">
        <title>WGS assembly of Panicum virgatum.</title>
        <authorList>
            <person name="Lovell J.T."/>
            <person name="Jenkins J."/>
            <person name="Shu S."/>
            <person name="Juenger T.E."/>
            <person name="Schmutz J."/>
        </authorList>
    </citation>
    <scope>NUCLEOTIDE SEQUENCE</scope>
    <source>
        <strain evidence="2">AP13</strain>
    </source>
</reference>
<evidence type="ECO:0000256" key="1">
    <source>
        <dbReference type="SAM" id="MobiDB-lite"/>
    </source>
</evidence>
<gene>
    <name evidence="2" type="ORF">PVAP13_3KG264506</name>
</gene>
<sequence length="114" mass="12018">MYNASSAAVDMQQNFAKTPLAAHINCRLGEAMIRCARGPGNWCFLAMPPPARRSARAPPPPATAGESLLPKPDPIQPYPASPRPSAGSLPHAGRRHGASPRAGRAGRCCRGRDP</sequence>
<feature type="compositionally biased region" description="Pro residues" evidence="1">
    <location>
        <begin position="71"/>
        <end position="82"/>
    </location>
</feature>
<name>A0A8T0V2Z0_PANVG</name>